<keyword evidence="11" id="KW-1185">Reference proteome</keyword>
<comment type="catalytic activity">
    <reaction evidence="8">
        <text>L-seryl-[protein] + ATP = O-phospho-L-seryl-[protein] + ADP + H(+)</text>
        <dbReference type="Rhea" id="RHEA:17989"/>
        <dbReference type="Rhea" id="RHEA-COMP:9863"/>
        <dbReference type="Rhea" id="RHEA-COMP:11604"/>
        <dbReference type="ChEBI" id="CHEBI:15378"/>
        <dbReference type="ChEBI" id="CHEBI:29999"/>
        <dbReference type="ChEBI" id="CHEBI:30616"/>
        <dbReference type="ChEBI" id="CHEBI:83421"/>
        <dbReference type="ChEBI" id="CHEBI:456216"/>
        <dbReference type="EC" id="2.7.11.1"/>
    </reaction>
</comment>
<evidence type="ECO:0000256" key="5">
    <source>
        <dbReference type="ARBA" id="ARBA00022777"/>
    </source>
</evidence>
<keyword evidence="3" id="KW-0808">Transferase</keyword>
<accession>A0A8S1R296</accession>
<protein>
    <recommendedName>
        <fullName evidence="1">non-specific serine/threonine protein kinase</fullName>
        <ecNumber evidence="1">2.7.11.1</ecNumber>
    </recommendedName>
</protein>
<keyword evidence="2" id="KW-0723">Serine/threonine-protein kinase</keyword>
<evidence type="ECO:0000313" key="10">
    <source>
        <dbReference type="EMBL" id="CAD8121202.1"/>
    </source>
</evidence>
<dbReference type="PANTHER" id="PTHR43895:SF32">
    <property type="entry name" value="SERINE_THREONINE-PROTEIN KINASE CHK1"/>
    <property type="match status" value="1"/>
</dbReference>
<gene>
    <name evidence="10" type="ORF">PSON_ATCC_30995.1.T1300132</name>
</gene>
<comment type="catalytic activity">
    <reaction evidence="7">
        <text>L-threonyl-[protein] + ATP = O-phospho-L-threonyl-[protein] + ADP + H(+)</text>
        <dbReference type="Rhea" id="RHEA:46608"/>
        <dbReference type="Rhea" id="RHEA-COMP:11060"/>
        <dbReference type="Rhea" id="RHEA-COMP:11605"/>
        <dbReference type="ChEBI" id="CHEBI:15378"/>
        <dbReference type="ChEBI" id="CHEBI:30013"/>
        <dbReference type="ChEBI" id="CHEBI:30616"/>
        <dbReference type="ChEBI" id="CHEBI:61977"/>
        <dbReference type="ChEBI" id="CHEBI:456216"/>
        <dbReference type="EC" id="2.7.11.1"/>
    </reaction>
</comment>
<dbReference type="Pfam" id="PF00069">
    <property type="entry name" value="Pkinase"/>
    <property type="match status" value="1"/>
</dbReference>
<dbReference type="Proteomes" id="UP000692954">
    <property type="component" value="Unassembled WGS sequence"/>
</dbReference>
<dbReference type="EC" id="2.7.11.1" evidence="1"/>
<keyword evidence="6" id="KW-0067">ATP-binding</keyword>
<dbReference type="GO" id="GO:0007165">
    <property type="term" value="P:signal transduction"/>
    <property type="evidence" value="ECO:0007669"/>
    <property type="project" value="TreeGrafter"/>
</dbReference>
<keyword evidence="4" id="KW-0547">Nucleotide-binding</keyword>
<keyword evidence="5" id="KW-0418">Kinase</keyword>
<evidence type="ECO:0000256" key="8">
    <source>
        <dbReference type="ARBA" id="ARBA00048679"/>
    </source>
</evidence>
<evidence type="ECO:0000256" key="7">
    <source>
        <dbReference type="ARBA" id="ARBA00047899"/>
    </source>
</evidence>
<evidence type="ECO:0000256" key="6">
    <source>
        <dbReference type="ARBA" id="ARBA00022840"/>
    </source>
</evidence>
<proteinExistence type="predicted"/>
<evidence type="ECO:0000256" key="3">
    <source>
        <dbReference type="ARBA" id="ARBA00022679"/>
    </source>
</evidence>
<evidence type="ECO:0000256" key="2">
    <source>
        <dbReference type="ARBA" id="ARBA00022527"/>
    </source>
</evidence>
<sequence>MKQQNKGIESLLNKIKVMRKLNHPKIQKLYQIHETANSVYFVVDIVTGEIIIKSERNTYHQSQCLGFLPAETLQRSSQSLLLALNHLHQFNIAHRDLKPENLLLKSDENNYDNILGDFGIVIL</sequence>
<evidence type="ECO:0000259" key="9">
    <source>
        <dbReference type="PROSITE" id="PS50011"/>
    </source>
</evidence>
<evidence type="ECO:0000256" key="4">
    <source>
        <dbReference type="ARBA" id="ARBA00022741"/>
    </source>
</evidence>
<reference evidence="10" key="1">
    <citation type="submission" date="2021-01" db="EMBL/GenBank/DDBJ databases">
        <authorList>
            <consortium name="Genoscope - CEA"/>
            <person name="William W."/>
        </authorList>
    </citation>
    <scope>NUCLEOTIDE SEQUENCE</scope>
</reference>
<dbReference type="InterPro" id="IPR000719">
    <property type="entry name" value="Prot_kinase_dom"/>
</dbReference>
<evidence type="ECO:0000313" key="11">
    <source>
        <dbReference type="Proteomes" id="UP000692954"/>
    </source>
</evidence>
<feature type="domain" description="Protein kinase" evidence="9">
    <location>
        <begin position="1"/>
        <end position="123"/>
    </location>
</feature>
<dbReference type="PANTHER" id="PTHR43895">
    <property type="entry name" value="CALCIUM/CALMODULIN-DEPENDENT PROTEIN KINASE KINASE-RELATED"/>
    <property type="match status" value="1"/>
</dbReference>
<evidence type="ECO:0000256" key="1">
    <source>
        <dbReference type="ARBA" id="ARBA00012513"/>
    </source>
</evidence>
<dbReference type="InterPro" id="IPR008271">
    <property type="entry name" value="Ser/Thr_kinase_AS"/>
</dbReference>
<dbReference type="PROSITE" id="PS50011">
    <property type="entry name" value="PROTEIN_KINASE_DOM"/>
    <property type="match status" value="1"/>
</dbReference>
<dbReference type="GO" id="GO:0005524">
    <property type="term" value="F:ATP binding"/>
    <property type="evidence" value="ECO:0007669"/>
    <property type="project" value="UniProtKB-KW"/>
</dbReference>
<dbReference type="PROSITE" id="PS00108">
    <property type="entry name" value="PROTEIN_KINASE_ST"/>
    <property type="match status" value="1"/>
</dbReference>
<dbReference type="AlphaFoldDB" id="A0A8S1R296"/>
<comment type="caution">
    <text evidence="10">The sequence shown here is derived from an EMBL/GenBank/DDBJ whole genome shotgun (WGS) entry which is preliminary data.</text>
</comment>
<dbReference type="GO" id="GO:0004674">
    <property type="term" value="F:protein serine/threonine kinase activity"/>
    <property type="evidence" value="ECO:0007669"/>
    <property type="project" value="UniProtKB-KW"/>
</dbReference>
<dbReference type="EMBL" id="CAJJDN010000130">
    <property type="protein sequence ID" value="CAD8121202.1"/>
    <property type="molecule type" value="Genomic_DNA"/>
</dbReference>
<organism evidence="10 11">
    <name type="scientific">Paramecium sonneborni</name>
    <dbReference type="NCBI Taxonomy" id="65129"/>
    <lineage>
        <taxon>Eukaryota</taxon>
        <taxon>Sar</taxon>
        <taxon>Alveolata</taxon>
        <taxon>Ciliophora</taxon>
        <taxon>Intramacronucleata</taxon>
        <taxon>Oligohymenophorea</taxon>
        <taxon>Peniculida</taxon>
        <taxon>Parameciidae</taxon>
        <taxon>Paramecium</taxon>
    </lineage>
</organism>
<name>A0A8S1R296_9CILI</name>